<dbReference type="PANTHER" id="PTHR19139:SF199">
    <property type="entry name" value="MIP17260P"/>
    <property type="match status" value="1"/>
</dbReference>
<dbReference type="KEGG" id="ela:UCREL1_6797"/>
<keyword evidence="3 9" id="KW-0813">Transport</keyword>
<evidence type="ECO:0000256" key="4">
    <source>
        <dbReference type="ARBA" id="ARBA00022692"/>
    </source>
</evidence>
<comment type="similarity">
    <text evidence="2 9">Belongs to the MIP/aquaporin (TC 1.A.8) family.</text>
</comment>
<comment type="subcellular location">
    <subcellularLocation>
        <location evidence="1">Membrane</location>
        <topology evidence="1">Multi-pass membrane protein</topology>
    </subcellularLocation>
</comment>
<proteinExistence type="inferred from homology"/>
<evidence type="ECO:0000256" key="2">
    <source>
        <dbReference type="ARBA" id="ARBA00006175"/>
    </source>
</evidence>
<feature type="transmembrane region" description="Helical" evidence="11">
    <location>
        <begin position="68"/>
        <end position="89"/>
    </location>
</feature>
<feature type="transmembrane region" description="Helical" evidence="11">
    <location>
        <begin position="226"/>
        <end position="246"/>
    </location>
</feature>
<dbReference type="InterPro" id="IPR034294">
    <property type="entry name" value="Aquaporin_transptr"/>
</dbReference>
<name>M7SIP8_EUTLA</name>
<feature type="transmembrane region" description="Helical" evidence="11">
    <location>
        <begin position="21"/>
        <end position="42"/>
    </location>
</feature>
<evidence type="ECO:0000256" key="6">
    <source>
        <dbReference type="ARBA" id="ARBA00022989"/>
    </source>
</evidence>
<dbReference type="GO" id="GO:0005886">
    <property type="term" value="C:plasma membrane"/>
    <property type="evidence" value="ECO:0007669"/>
    <property type="project" value="TreeGrafter"/>
</dbReference>
<evidence type="ECO:0000313" key="12">
    <source>
        <dbReference type="EMBL" id="EMR66194.1"/>
    </source>
</evidence>
<evidence type="ECO:0000256" key="5">
    <source>
        <dbReference type="ARBA" id="ARBA00022737"/>
    </source>
</evidence>
<dbReference type="HOGENOM" id="CLU_020019_1_4_1"/>
<dbReference type="EMBL" id="KB706696">
    <property type="protein sequence ID" value="EMR66194.1"/>
    <property type="molecule type" value="Genomic_DNA"/>
</dbReference>
<keyword evidence="6 11" id="KW-1133">Transmembrane helix</keyword>
<dbReference type="Gene3D" id="1.20.1080.10">
    <property type="entry name" value="Glycerol uptake facilitator protein"/>
    <property type="match status" value="1"/>
</dbReference>
<dbReference type="OrthoDB" id="3222at2759"/>
<evidence type="ECO:0000256" key="8">
    <source>
        <dbReference type="ARBA" id="ARBA00034651"/>
    </source>
</evidence>
<accession>M7SIP8</accession>
<feature type="transmembrane region" description="Helical" evidence="11">
    <location>
        <begin position="110"/>
        <end position="134"/>
    </location>
</feature>
<dbReference type="FunFam" id="1.20.1080.10:FF:000014">
    <property type="entry name" value="Aquaporin 1"/>
    <property type="match status" value="1"/>
</dbReference>
<dbReference type="GO" id="GO:0015250">
    <property type="term" value="F:water channel activity"/>
    <property type="evidence" value="ECO:0007669"/>
    <property type="project" value="TreeGrafter"/>
</dbReference>
<feature type="transmembrane region" description="Helical" evidence="11">
    <location>
        <begin position="181"/>
        <end position="201"/>
    </location>
</feature>
<feature type="compositionally biased region" description="Basic and acidic residues" evidence="10">
    <location>
        <begin position="257"/>
        <end position="268"/>
    </location>
</feature>
<evidence type="ECO:0000256" key="11">
    <source>
        <dbReference type="SAM" id="Phobius"/>
    </source>
</evidence>
<evidence type="ECO:0000256" key="10">
    <source>
        <dbReference type="SAM" id="MobiDB-lite"/>
    </source>
</evidence>
<feature type="transmembrane region" description="Helical" evidence="11">
    <location>
        <begin position="154"/>
        <end position="174"/>
    </location>
</feature>
<evidence type="ECO:0000256" key="9">
    <source>
        <dbReference type="RuleBase" id="RU000477"/>
    </source>
</evidence>
<dbReference type="PRINTS" id="PR00783">
    <property type="entry name" value="MINTRINSICP"/>
</dbReference>
<dbReference type="eggNOG" id="KOG0223">
    <property type="taxonomic scope" value="Eukaryota"/>
</dbReference>
<comment type="catalytic activity">
    <reaction evidence="8">
        <text>H2O(in) = H2O(out)</text>
        <dbReference type="Rhea" id="RHEA:29667"/>
        <dbReference type="ChEBI" id="CHEBI:15377"/>
    </reaction>
</comment>
<sequence>METQQVGNRIRLPWEKPNAPTIDLIAVLSEFSGTFMFLLFAFGGTNTVNSAPQLEGVSPSLASNPSKLMFISLCFGLSLAVNAWTFFRISGGLFNPAVSIGMMVVGAITYVRGILIIIAQILGAIAASGVIYGIQPGGFNVGTSLGGPTTVAQGLFIEMFLTIQLVFTIFMLAAEKHRGTFMAPLGIGLSLFIAELMGVYYTGGSLNPARSFGPCVVAGKFESYHWIYWLGPILGALIASGFYVLIKALEYETVNPEQDHSSPSEKRGLNGHKGAPGALPGADAHPTPHQNGAKQNGEHHEHAPYSGGPELEAGRSG</sequence>
<keyword evidence="7 11" id="KW-0472">Membrane</keyword>
<evidence type="ECO:0000256" key="7">
    <source>
        <dbReference type="ARBA" id="ARBA00023136"/>
    </source>
</evidence>
<gene>
    <name evidence="12" type="ORF">UCREL1_6797</name>
</gene>
<dbReference type="STRING" id="1287681.M7SIP8"/>
<dbReference type="InterPro" id="IPR023271">
    <property type="entry name" value="Aquaporin-like"/>
</dbReference>
<feature type="region of interest" description="Disordered" evidence="10">
    <location>
        <begin position="255"/>
        <end position="317"/>
    </location>
</feature>
<reference evidence="13" key="1">
    <citation type="journal article" date="2013" name="Genome Announc.">
        <title>Draft genome sequence of the grapevine dieback fungus Eutypa lata UCR-EL1.</title>
        <authorList>
            <person name="Blanco-Ulate B."/>
            <person name="Rolshausen P.E."/>
            <person name="Cantu D."/>
        </authorList>
    </citation>
    <scope>NUCLEOTIDE SEQUENCE [LARGE SCALE GENOMIC DNA]</scope>
    <source>
        <strain evidence="13">UCR-EL1</strain>
    </source>
</reference>
<protein>
    <submittedName>
        <fullName evidence="12">Putative mip family channel protein</fullName>
    </submittedName>
</protein>
<dbReference type="OMA" id="LALNTMH"/>
<dbReference type="Pfam" id="PF00230">
    <property type="entry name" value="MIP"/>
    <property type="match status" value="1"/>
</dbReference>
<keyword evidence="4 9" id="KW-0812">Transmembrane</keyword>
<evidence type="ECO:0000256" key="1">
    <source>
        <dbReference type="ARBA" id="ARBA00004141"/>
    </source>
</evidence>
<dbReference type="Proteomes" id="UP000012174">
    <property type="component" value="Unassembled WGS sequence"/>
</dbReference>
<dbReference type="AlphaFoldDB" id="M7SIP8"/>
<keyword evidence="5" id="KW-0677">Repeat</keyword>
<keyword evidence="13" id="KW-1185">Reference proteome</keyword>
<organism evidence="12 13">
    <name type="scientific">Eutypa lata (strain UCR-EL1)</name>
    <name type="common">Grapevine dieback disease fungus</name>
    <name type="synonym">Eutypa armeniacae</name>
    <dbReference type="NCBI Taxonomy" id="1287681"/>
    <lineage>
        <taxon>Eukaryota</taxon>
        <taxon>Fungi</taxon>
        <taxon>Dikarya</taxon>
        <taxon>Ascomycota</taxon>
        <taxon>Pezizomycotina</taxon>
        <taxon>Sordariomycetes</taxon>
        <taxon>Xylariomycetidae</taxon>
        <taxon>Xylariales</taxon>
        <taxon>Diatrypaceae</taxon>
        <taxon>Eutypa</taxon>
    </lineage>
</organism>
<dbReference type="SUPFAM" id="SSF81338">
    <property type="entry name" value="Aquaporin-like"/>
    <property type="match status" value="1"/>
</dbReference>
<dbReference type="InterPro" id="IPR000425">
    <property type="entry name" value="MIP"/>
</dbReference>
<evidence type="ECO:0000256" key="3">
    <source>
        <dbReference type="ARBA" id="ARBA00022448"/>
    </source>
</evidence>
<evidence type="ECO:0000313" key="13">
    <source>
        <dbReference type="Proteomes" id="UP000012174"/>
    </source>
</evidence>
<dbReference type="PANTHER" id="PTHR19139">
    <property type="entry name" value="AQUAPORIN TRANSPORTER"/>
    <property type="match status" value="1"/>
</dbReference>